<keyword evidence="10" id="KW-1185">Reference proteome</keyword>
<dbReference type="SUPFAM" id="SSF51197">
    <property type="entry name" value="Clavaminate synthase-like"/>
    <property type="match status" value="1"/>
</dbReference>
<keyword evidence="4 7" id="KW-0223">Dioxygenase</keyword>
<keyword evidence="3 7" id="KW-0847">Vitamin C</keyword>
<comment type="cofactor">
    <cofactor evidence="1 7">
        <name>L-ascorbate</name>
        <dbReference type="ChEBI" id="CHEBI:38290"/>
    </cofactor>
</comment>
<feature type="binding site" evidence="7">
    <location>
        <position position="159"/>
    </location>
    <ligand>
        <name>Fe cation</name>
        <dbReference type="ChEBI" id="CHEBI:24875"/>
    </ligand>
</feature>
<dbReference type="InterPro" id="IPR023550">
    <property type="entry name" value="PKHD_hydroxylase"/>
</dbReference>
<evidence type="ECO:0000313" key="9">
    <source>
        <dbReference type="EMBL" id="AUM12478.1"/>
    </source>
</evidence>
<evidence type="ECO:0000256" key="6">
    <source>
        <dbReference type="ARBA" id="ARBA00023004"/>
    </source>
</evidence>
<dbReference type="InterPro" id="IPR005123">
    <property type="entry name" value="Oxoglu/Fe-dep_dioxygenase_dom"/>
</dbReference>
<keyword evidence="5 7" id="KW-0560">Oxidoreductase</keyword>
<dbReference type="InterPro" id="IPR044862">
    <property type="entry name" value="Pro_4_hyd_alph_FE2OG_OXY"/>
</dbReference>
<sequence length="227" mass="25359">MLIVIENVLTPDEVHQYRQQLDQAEWEAGSSTAGDIARAVKTNQQLPDDTALAITLGNHLVTRLGTHPQFISAALPQTIYPPKFNRYRDGGHYGVHVDSAIMHLPGKPDSMRTDLSATVFLTQPEDYEGGELIIEGKFGAQSVKLNAGDMVLYPSSSLHQVLPVTQGQRVCSFFWLQSMVRDEAARELLYDLDQSIQSVRTELQPNHPEVARLTGIYHNLLRRWALG</sequence>
<dbReference type="PROSITE" id="PS51471">
    <property type="entry name" value="FE2OG_OXY"/>
    <property type="match status" value="1"/>
</dbReference>
<evidence type="ECO:0000256" key="5">
    <source>
        <dbReference type="ARBA" id="ARBA00023002"/>
    </source>
</evidence>
<evidence type="ECO:0000256" key="1">
    <source>
        <dbReference type="ARBA" id="ARBA00001961"/>
    </source>
</evidence>
<evidence type="ECO:0000256" key="2">
    <source>
        <dbReference type="ARBA" id="ARBA00022723"/>
    </source>
</evidence>
<gene>
    <name evidence="9" type="ORF">Kalk_08615</name>
</gene>
<comment type="cofactor">
    <cofactor evidence="7">
        <name>Fe(2+)</name>
        <dbReference type="ChEBI" id="CHEBI:29033"/>
    </cofactor>
    <text evidence="7">Binds 1 Fe(2+) ion per subunit.</text>
</comment>
<dbReference type="AlphaFoldDB" id="A0A2K9LJG0"/>
<dbReference type="EMBL" id="CP022684">
    <property type="protein sequence ID" value="AUM12478.1"/>
    <property type="molecule type" value="Genomic_DNA"/>
</dbReference>
<dbReference type="GO" id="GO:0005506">
    <property type="term" value="F:iron ion binding"/>
    <property type="evidence" value="ECO:0007669"/>
    <property type="project" value="UniProtKB-UniRule"/>
</dbReference>
<dbReference type="InterPro" id="IPR006620">
    <property type="entry name" value="Pro_4_hyd_alph"/>
</dbReference>
<dbReference type="NCBIfam" id="NF003975">
    <property type="entry name" value="PRK05467.1-4"/>
    <property type="match status" value="1"/>
</dbReference>
<dbReference type="Pfam" id="PF13640">
    <property type="entry name" value="2OG-FeII_Oxy_3"/>
    <property type="match status" value="1"/>
</dbReference>
<dbReference type="GO" id="GO:0006879">
    <property type="term" value="P:intracellular iron ion homeostasis"/>
    <property type="evidence" value="ECO:0007669"/>
    <property type="project" value="TreeGrafter"/>
</dbReference>
<evidence type="ECO:0000256" key="3">
    <source>
        <dbReference type="ARBA" id="ARBA00022896"/>
    </source>
</evidence>
<dbReference type="Pfam" id="PF18331">
    <property type="entry name" value="PKHD_C"/>
    <property type="match status" value="1"/>
</dbReference>
<dbReference type="Proteomes" id="UP000235116">
    <property type="component" value="Chromosome"/>
</dbReference>
<dbReference type="HAMAP" id="MF_00657">
    <property type="entry name" value="Hydroxyl_YbiX"/>
    <property type="match status" value="1"/>
</dbReference>
<feature type="binding site" evidence="7">
    <location>
        <position position="96"/>
    </location>
    <ligand>
        <name>Fe cation</name>
        <dbReference type="ChEBI" id="CHEBI:24875"/>
    </ligand>
</feature>
<evidence type="ECO:0000313" key="10">
    <source>
        <dbReference type="Proteomes" id="UP000235116"/>
    </source>
</evidence>
<dbReference type="NCBIfam" id="NF003974">
    <property type="entry name" value="PRK05467.1-3"/>
    <property type="match status" value="1"/>
</dbReference>
<evidence type="ECO:0000256" key="4">
    <source>
        <dbReference type="ARBA" id="ARBA00022964"/>
    </source>
</evidence>
<accession>A0A2K9LJG0</accession>
<organism evidence="9 10">
    <name type="scientific">Ketobacter alkanivorans</name>
    <dbReference type="NCBI Taxonomy" id="1917421"/>
    <lineage>
        <taxon>Bacteria</taxon>
        <taxon>Pseudomonadati</taxon>
        <taxon>Pseudomonadota</taxon>
        <taxon>Gammaproteobacteria</taxon>
        <taxon>Pseudomonadales</taxon>
        <taxon>Ketobacteraceae</taxon>
        <taxon>Ketobacter</taxon>
    </lineage>
</organism>
<dbReference type="Gene3D" id="2.60.120.620">
    <property type="entry name" value="q2cbj1_9rhob like domain"/>
    <property type="match status" value="1"/>
</dbReference>
<dbReference type="GO" id="GO:0031418">
    <property type="term" value="F:L-ascorbic acid binding"/>
    <property type="evidence" value="ECO:0007669"/>
    <property type="project" value="UniProtKB-KW"/>
</dbReference>
<dbReference type="SMART" id="SM00702">
    <property type="entry name" value="P4Hc"/>
    <property type="match status" value="1"/>
</dbReference>
<protein>
    <submittedName>
        <fullName evidence="9">Fe2+-dependent dioxygenase</fullName>
    </submittedName>
</protein>
<dbReference type="Gene3D" id="4.10.860.20">
    <property type="entry name" value="Rabenosyn, Rab binding domain"/>
    <property type="match status" value="1"/>
</dbReference>
<dbReference type="PANTHER" id="PTHR41536:SF1">
    <property type="entry name" value="PKHD-TYPE HYDROXYLASE YBIX"/>
    <property type="match status" value="1"/>
</dbReference>
<evidence type="ECO:0000256" key="7">
    <source>
        <dbReference type="HAMAP-Rule" id="MF_00657"/>
    </source>
</evidence>
<keyword evidence="6 7" id="KW-0408">Iron</keyword>
<evidence type="ECO:0000259" key="8">
    <source>
        <dbReference type="PROSITE" id="PS51471"/>
    </source>
</evidence>
<feature type="binding site" evidence="7">
    <location>
        <position position="169"/>
    </location>
    <ligand>
        <name>2-oxoglutarate</name>
        <dbReference type="ChEBI" id="CHEBI:16810"/>
    </ligand>
</feature>
<dbReference type="GO" id="GO:0016706">
    <property type="term" value="F:2-oxoglutarate-dependent dioxygenase activity"/>
    <property type="evidence" value="ECO:0007669"/>
    <property type="project" value="UniProtKB-UniRule"/>
</dbReference>
<feature type="binding site" evidence="7">
    <location>
        <position position="98"/>
    </location>
    <ligand>
        <name>Fe cation</name>
        <dbReference type="ChEBI" id="CHEBI:24875"/>
    </ligand>
</feature>
<reference evidence="10" key="1">
    <citation type="submission" date="2017-08" db="EMBL/GenBank/DDBJ databases">
        <title>Direct submision.</title>
        <authorList>
            <person name="Kim S.-J."/>
            <person name="Rhee S.-K."/>
        </authorList>
    </citation>
    <scope>NUCLEOTIDE SEQUENCE [LARGE SCALE GENOMIC DNA]</scope>
    <source>
        <strain evidence="10">GI5</strain>
    </source>
</reference>
<dbReference type="OrthoDB" id="9812472at2"/>
<dbReference type="RefSeq" id="WP_101893845.1">
    <property type="nucleotide sequence ID" value="NZ_CP022684.1"/>
</dbReference>
<proteinExistence type="inferred from homology"/>
<name>A0A2K9LJG0_9GAMM</name>
<dbReference type="PANTHER" id="PTHR41536">
    <property type="entry name" value="PKHD-TYPE HYDROXYLASE YBIX"/>
    <property type="match status" value="1"/>
</dbReference>
<feature type="domain" description="Fe2OG dioxygenase" evidence="8">
    <location>
        <begin position="78"/>
        <end position="178"/>
    </location>
</feature>
<keyword evidence="2 7" id="KW-0479">Metal-binding</keyword>
<dbReference type="KEGG" id="kak:Kalk_08615"/>
<dbReference type="InterPro" id="IPR041097">
    <property type="entry name" value="PKHD_C"/>
</dbReference>
<dbReference type="GO" id="GO:0006974">
    <property type="term" value="P:DNA damage response"/>
    <property type="evidence" value="ECO:0007669"/>
    <property type="project" value="TreeGrafter"/>
</dbReference>